<keyword evidence="3" id="KW-1185">Reference proteome</keyword>
<gene>
    <name evidence="2" type="ORF">HOP59_17055</name>
</gene>
<evidence type="ECO:0000256" key="1">
    <source>
        <dbReference type="SAM" id="Phobius"/>
    </source>
</evidence>
<organism evidence="2 3">
    <name type="scientific">Billgrantia aerodenitrificans</name>
    <dbReference type="NCBI Taxonomy" id="2733483"/>
    <lineage>
        <taxon>Bacteria</taxon>
        <taxon>Pseudomonadati</taxon>
        <taxon>Pseudomonadota</taxon>
        <taxon>Gammaproteobacteria</taxon>
        <taxon>Oceanospirillales</taxon>
        <taxon>Halomonadaceae</taxon>
        <taxon>Billgrantia</taxon>
    </lineage>
</organism>
<accession>A0ABS9AVY8</accession>
<evidence type="ECO:0000313" key="2">
    <source>
        <dbReference type="EMBL" id="MCE8025836.1"/>
    </source>
</evidence>
<keyword evidence="1" id="KW-0472">Membrane</keyword>
<protein>
    <recommendedName>
        <fullName evidence="4">Toxin CptA</fullName>
    </recommendedName>
</protein>
<reference evidence="2 3" key="1">
    <citation type="journal article" date="2021" name="Front. Microbiol.">
        <title>Aerobic Denitrification and Heterotrophic Sulfur Oxidation in the Genus Halomonas Revealed by Six Novel Species Characterizations and Genome-Based Analysis.</title>
        <authorList>
            <person name="Wang L."/>
            <person name="Shao Z."/>
        </authorList>
    </citation>
    <scope>NUCLEOTIDE SEQUENCE [LARGE SCALE GENOMIC DNA]</scope>
    <source>
        <strain evidence="2 3">MCCC 1A11058</strain>
    </source>
</reference>
<dbReference type="Proteomes" id="UP001320272">
    <property type="component" value="Unassembled WGS sequence"/>
</dbReference>
<proteinExistence type="predicted"/>
<dbReference type="RefSeq" id="WP_158409657.1">
    <property type="nucleotide sequence ID" value="NZ_JABFTV010000009.1"/>
</dbReference>
<dbReference type="EMBL" id="JABFTV010000009">
    <property type="protein sequence ID" value="MCE8025836.1"/>
    <property type="molecule type" value="Genomic_DNA"/>
</dbReference>
<feature type="transmembrane region" description="Helical" evidence="1">
    <location>
        <begin position="12"/>
        <end position="32"/>
    </location>
</feature>
<keyword evidence="1" id="KW-1133">Transmembrane helix</keyword>
<feature type="transmembrane region" description="Helical" evidence="1">
    <location>
        <begin position="38"/>
        <end position="56"/>
    </location>
</feature>
<sequence>MPRTPTTILIAPSRLAWCCQFLLAVLVTGVVLHFGPSWLTVPAVGWLVPLAWWLWCGQARGVLHMHPEAAGGWRWSWQPEPTVEAVPVRLTCDYLGPWLLALKLDGRRTWLWPDSAPGDALRQLRRALGYV</sequence>
<comment type="caution">
    <text evidence="2">The sequence shown here is derived from an EMBL/GenBank/DDBJ whole genome shotgun (WGS) entry which is preliminary data.</text>
</comment>
<name>A0ABS9AVY8_9GAMM</name>
<evidence type="ECO:0008006" key="4">
    <source>
        <dbReference type="Google" id="ProtNLM"/>
    </source>
</evidence>
<evidence type="ECO:0000313" key="3">
    <source>
        <dbReference type="Proteomes" id="UP001320272"/>
    </source>
</evidence>
<keyword evidence="1" id="KW-0812">Transmembrane</keyword>